<feature type="domain" description="Cyclin-like" evidence="10">
    <location>
        <begin position="324"/>
        <end position="405"/>
    </location>
</feature>
<dbReference type="FunFam" id="1.10.472.10:FF:000198">
    <property type="entry name" value="G2/mitotic-specific cyclin-B1"/>
    <property type="match status" value="1"/>
</dbReference>
<keyword evidence="5 9" id="KW-0195">Cyclin</keyword>
<dbReference type="GO" id="GO:0005829">
    <property type="term" value="C:cytosol"/>
    <property type="evidence" value="ECO:0007669"/>
    <property type="project" value="UniProtKB-ARBA"/>
</dbReference>
<keyword evidence="4" id="KW-0498">Mitosis</keyword>
<feature type="domain" description="Cyclin C-terminal" evidence="11">
    <location>
        <begin position="320"/>
        <end position="438"/>
    </location>
</feature>
<evidence type="ECO:0000256" key="8">
    <source>
        <dbReference type="ARBA" id="ARBA00035702"/>
    </source>
</evidence>
<evidence type="ECO:0000313" key="12">
    <source>
        <dbReference type="Ensembl" id="ENSOSIP00000049527.1"/>
    </source>
</evidence>
<dbReference type="InterPro" id="IPR048026">
    <property type="entry name" value="CCNB1_first_cyclin-box"/>
</dbReference>
<dbReference type="Proteomes" id="UP000694383">
    <property type="component" value="Unplaced"/>
</dbReference>
<accession>A0A8C7ZXA9</accession>
<evidence type="ECO:0000259" key="10">
    <source>
        <dbReference type="SMART" id="SM00385"/>
    </source>
</evidence>
<dbReference type="InterPro" id="IPR046965">
    <property type="entry name" value="Cyclin_A/B-like"/>
</dbReference>
<dbReference type="Gene3D" id="1.10.472.10">
    <property type="entry name" value="Cyclin-like"/>
    <property type="match status" value="2"/>
</dbReference>
<comment type="similarity">
    <text evidence="2">Belongs to the cyclin family. Cyclin AB subfamily.</text>
</comment>
<dbReference type="SMART" id="SM01332">
    <property type="entry name" value="Cyclin_C"/>
    <property type="match status" value="1"/>
</dbReference>
<proteinExistence type="inferred from homology"/>
<dbReference type="GeneTree" id="ENSGT00940000154586"/>
<dbReference type="SUPFAM" id="SSF47954">
    <property type="entry name" value="Cyclin-like"/>
    <property type="match status" value="2"/>
</dbReference>
<keyword evidence="6" id="KW-0131">Cell cycle</keyword>
<comment type="function">
    <text evidence="1">Essential for the control of the cell cycle at the G2/M (mitosis) transition.</text>
</comment>
<reference evidence="12" key="1">
    <citation type="submission" date="2025-08" db="UniProtKB">
        <authorList>
            <consortium name="Ensembl"/>
        </authorList>
    </citation>
    <scope>IDENTIFICATION</scope>
</reference>
<sequence length="451" mass="50412">MSRIAADAQRSQSVGSERGFKPRLVRWNLHLLRFNFVVVCGREAGKDMALRVTRNRLASTRAELGGKTCSVAGPTQKPRAALGEIGNVAIINKDVTKKTIKTEVAKKTKIPAKAEKIEQPKAAVVPVKPAPEVRVTEVPAQAEPASPTPMETSGCEPADLCQAFSDVILNTAIRDVDADDYDNPMLCSEYVKDIYKYLRQLEMEQSVNPNYLQGQEITGNMRAILIDWLVQVGLKFRLLQETMYMTVGIIDRFLQDHPVPKKQLQLVGVTAMFLASKYEEMYPPEISDFAYVTDRAYTTAQIRDMEMTILRVLKFQLGRPLPLQFLRRASKIYEVTAEQHTLAKYLLELSMVDYDMAHFPPSLVASAALALTLKVLDAGEWDATLQHYMEYTAETLTPVMAHIAKNVVKVNNGQTKHMAIKGKYSTSKQMRIATISQLKSSVVKDLATQIS</sequence>
<dbReference type="PANTHER" id="PTHR10177">
    <property type="entry name" value="CYCLINS"/>
    <property type="match status" value="1"/>
</dbReference>
<organism evidence="12 13">
    <name type="scientific">Oryzias sinensis</name>
    <name type="common">Chinese medaka</name>
    <dbReference type="NCBI Taxonomy" id="183150"/>
    <lineage>
        <taxon>Eukaryota</taxon>
        <taxon>Metazoa</taxon>
        <taxon>Chordata</taxon>
        <taxon>Craniata</taxon>
        <taxon>Vertebrata</taxon>
        <taxon>Euteleostomi</taxon>
        <taxon>Actinopterygii</taxon>
        <taxon>Neopterygii</taxon>
        <taxon>Teleostei</taxon>
        <taxon>Neoteleostei</taxon>
        <taxon>Acanthomorphata</taxon>
        <taxon>Ovalentaria</taxon>
        <taxon>Atherinomorphae</taxon>
        <taxon>Beloniformes</taxon>
        <taxon>Adrianichthyidae</taxon>
        <taxon>Oryziinae</taxon>
        <taxon>Oryzias</taxon>
    </lineage>
</organism>
<evidence type="ECO:0000256" key="1">
    <source>
        <dbReference type="ARBA" id="ARBA00003222"/>
    </source>
</evidence>
<evidence type="ECO:0000256" key="7">
    <source>
        <dbReference type="ARBA" id="ARBA00025821"/>
    </source>
</evidence>
<evidence type="ECO:0000256" key="4">
    <source>
        <dbReference type="ARBA" id="ARBA00022776"/>
    </source>
</evidence>
<dbReference type="SMART" id="SM00385">
    <property type="entry name" value="CYCLIN"/>
    <property type="match status" value="2"/>
</dbReference>
<dbReference type="PIRSF" id="PIRSF001771">
    <property type="entry name" value="Cyclin_A_B_D_E"/>
    <property type="match status" value="1"/>
</dbReference>
<reference evidence="12" key="2">
    <citation type="submission" date="2025-09" db="UniProtKB">
        <authorList>
            <consortium name="Ensembl"/>
        </authorList>
    </citation>
    <scope>IDENTIFICATION</scope>
</reference>
<dbReference type="InterPro" id="IPR013763">
    <property type="entry name" value="Cyclin-like_dom"/>
</dbReference>
<dbReference type="InterPro" id="IPR036915">
    <property type="entry name" value="Cyclin-like_sf"/>
</dbReference>
<dbReference type="CDD" id="cd20565">
    <property type="entry name" value="CYCLIN_CCNB1_rpt1"/>
    <property type="match status" value="1"/>
</dbReference>
<dbReference type="Pfam" id="PF00134">
    <property type="entry name" value="Cyclin_N"/>
    <property type="match status" value="1"/>
</dbReference>
<protein>
    <recommendedName>
        <fullName evidence="8">G2/mitotic-specific cyclin-B1</fullName>
    </recommendedName>
</protein>
<evidence type="ECO:0000313" key="13">
    <source>
        <dbReference type="Proteomes" id="UP000694383"/>
    </source>
</evidence>
<feature type="domain" description="Cyclin-like" evidence="10">
    <location>
        <begin position="227"/>
        <end position="311"/>
    </location>
</feature>
<dbReference type="InterPro" id="IPR039361">
    <property type="entry name" value="Cyclin"/>
</dbReference>
<evidence type="ECO:0000259" key="11">
    <source>
        <dbReference type="SMART" id="SM01332"/>
    </source>
</evidence>
<dbReference type="InterPro" id="IPR048258">
    <property type="entry name" value="Cyclins_cyclin-box"/>
</dbReference>
<comment type="subunit">
    <text evidence="7">Interacts with the CDK1 protein kinase to form a serine/threonine kinase holoenzyme complex also known as maturation promoting factor (MPF). The cyclin subunit imparts substrate specificity to the complex.</text>
</comment>
<evidence type="ECO:0000256" key="5">
    <source>
        <dbReference type="ARBA" id="ARBA00023127"/>
    </source>
</evidence>
<dbReference type="GO" id="GO:0051301">
    <property type="term" value="P:cell division"/>
    <property type="evidence" value="ECO:0007669"/>
    <property type="project" value="UniProtKB-KW"/>
</dbReference>
<evidence type="ECO:0000256" key="6">
    <source>
        <dbReference type="ARBA" id="ARBA00023306"/>
    </source>
</evidence>
<keyword evidence="13" id="KW-1185">Reference proteome</keyword>
<evidence type="ECO:0000256" key="3">
    <source>
        <dbReference type="ARBA" id="ARBA00022618"/>
    </source>
</evidence>
<dbReference type="InterPro" id="IPR006671">
    <property type="entry name" value="Cyclin_N"/>
</dbReference>
<name>A0A8C7ZXA9_9TELE</name>
<dbReference type="Ensembl" id="ENSOSIT00000052026.1">
    <property type="protein sequence ID" value="ENSOSIP00000049527.1"/>
    <property type="gene ID" value="ENSOSIG00000023180.1"/>
</dbReference>
<dbReference type="Pfam" id="PF02984">
    <property type="entry name" value="Cyclin_C"/>
    <property type="match status" value="1"/>
</dbReference>
<dbReference type="GO" id="GO:0044772">
    <property type="term" value="P:mitotic cell cycle phase transition"/>
    <property type="evidence" value="ECO:0007669"/>
    <property type="project" value="InterPro"/>
</dbReference>
<dbReference type="InterPro" id="IPR004367">
    <property type="entry name" value="Cyclin_C-dom"/>
</dbReference>
<keyword evidence="3" id="KW-0132">Cell division</keyword>
<dbReference type="GO" id="GO:0016538">
    <property type="term" value="F:cyclin-dependent protein serine/threonine kinase regulator activity"/>
    <property type="evidence" value="ECO:0007669"/>
    <property type="project" value="InterPro"/>
</dbReference>
<dbReference type="AlphaFoldDB" id="A0A8C7ZXA9"/>
<evidence type="ECO:0000256" key="9">
    <source>
        <dbReference type="RuleBase" id="RU000383"/>
    </source>
</evidence>
<evidence type="ECO:0000256" key="2">
    <source>
        <dbReference type="ARBA" id="ARBA00006955"/>
    </source>
</evidence>
<dbReference type="PROSITE" id="PS00292">
    <property type="entry name" value="CYCLINS"/>
    <property type="match status" value="1"/>
</dbReference>